<name>A0AAD4P2U2_PERFH</name>
<dbReference type="GO" id="GO:0016020">
    <property type="term" value="C:membrane"/>
    <property type="evidence" value="ECO:0007669"/>
    <property type="project" value="UniProtKB-SubCell"/>
</dbReference>
<feature type="transmembrane region" description="Helical" evidence="6">
    <location>
        <begin position="209"/>
        <end position="231"/>
    </location>
</feature>
<dbReference type="PANTHER" id="PTHR31113:SF2">
    <property type="entry name" value="OS04G0423200 PROTEIN"/>
    <property type="match status" value="1"/>
</dbReference>
<dbReference type="InterPro" id="IPR007749">
    <property type="entry name" value="DUF677"/>
</dbReference>
<gene>
    <name evidence="7" type="ORF">C2S53_004077</name>
</gene>
<evidence type="ECO:0000256" key="2">
    <source>
        <dbReference type="ARBA" id="ARBA00009074"/>
    </source>
</evidence>
<keyword evidence="3 6" id="KW-0812">Transmembrane</keyword>
<evidence type="ECO:0000256" key="4">
    <source>
        <dbReference type="ARBA" id="ARBA00022989"/>
    </source>
</evidence>
<reference evidence="7 8" key="1">
    <citation type="journal article" date="2021" name="Nat. Commun.">
        <title>Incipient diploidization of the medicinal plant Perilla within 10,000 years.</title>
        <authorList>
            <person name="Zhang Y."/>
            <person name="Shen Q."/>
            <person name="Leng L."/>
            <person name="Zhang D."/>
            <person name="Chen S."/>
            <person name="Shi Y."/>
            <person name="Ning Z."/>
            <person name="Chen S."/>
        </authorList>
    </citation>
    <scope>NUCLEOTIDE SEQUENCE [LARGE SCALE GENOMIC DNA]</scope>
    <source>
        <strain evidence="8">cv. PC099</strain>
    </source>
</reference>
<dbReference type="Pfam" id="PF05055">
    <property type="entry name" value="DUF677"/>
    <property type="match status" value="1"/>
</dbReference>
<keyword evidence="8" id="KW-1185">Reference proteome</keyword>
<comment type="similarity">
    <text evidence="2">Belongs to the UPF0496 family.</text>
</comment>
<evidence type="ECO:0000256" key="5">
    <source>
        <dbReference type="ARBA" id="ARBA00023136"/>
    </source>
</evidence>
<evidence type="ECO:0000256" key="1">
    <source>
        <dbReference type="ARBA" id="ARBA00004370"/>
    </source>
</evidence>
<sequence length="376" mass="42818">MWPRLITTSFSNRDKMKIQVEPCRNLNVNDEYLCAVRTKSFADFFIKVQLLVNEPSTSTPPRGHPLLSEVLLNPGQETISSLLESSSINSSKKSSDDHRLKSLLFNYFNISAEASNLCSQLLRSLTQIQANNRFIHKIIDAVDPADHESSSQELGFMISELRARDILNNPFSNLNKQDFKHIHEKHSSVLQQLKSSRKRFARKIKMIKFFNRASGVCVAAACGVAAAAAMFLAVHTLTALLMGPALFSLPVKPLKRKMRSCRFIKYGFLREVVEQLDVAAKGAYILNRDFDTIGRLVARLQDEVEHNGAMVQFCLERREDRHCLQVLKELKRYEFGLSKQAEELEEHVYLCLVTINRARAMLVREICKTCTQNLVQ</sequence>
<accession>A0AAD4P2U2</accession>
<keyword evidence="5 6" id="KW-0472">Membrane</keyword>
<proteinExistence type="inferred from homology"/>
<evidence type="ECO:0000313" key="7">
    <source>
        <dbReference type="EMBL" id="KAH6824111.1"/>
    </source>
</evidence>
<comment type="subcellular location">
    <subcellularLocation>
        <location evidence="1">Membrane</location>
    </subcellularLocation>
</comment>
<evidence type="ECO:0000256" key="3">
    <source>
        <dbReference type="ARBA" id="ARBA00022692"/>
    </source>
</evidence>
<dbReference type="PANTHER" id="PTHR31113">
    <property type="entry name" value="UPF0496 PROTEIN 3-RELATED"/>
    <property type="match status" value="1"/>
</dbReference>
<dbReference type="Proteomes" id="UP001190926">
    <property type="component" value="Unassembled WGS sequence"/>
</dbReference>
<protein>
    <submittedName>
        <fullName evidence="7">Uncharacterized protein</fullName>
    </submittedName>
</protein>
<keyword evidence="4 6" id="KW-1133">Transmembrane helix</keyword>
<comment type="caution">
    <text evidence="7">The sequence shown here is derived from an EMBL/GenBank/DDBJ whole genome shotgun (WGS) entry which is preliminary data.</text>
</comment>
<dbReference type="AlphaFoldDB" id="A0AAD4P2U2"/>
<dbReference type="EMBL" id="SDAM02000517">
    <property type="protein sequence ID" value="KAH6824111.1"/>
    <property type="molecule type" value="Genomic_DNA"/>
</dbReference>
<evidence type="ECO:0000313" key="8">
    <source>
        <dbReference type="Proteomes" id="UP001190926"/>
    </source>
</evidence>
<evidence type="ECO:0000256" key="6">
    <source>
        <dbReference type="SAM" id="Phobius"/>
    </source>
</evidence>
<organism evidence="7 8">
    <name type="scientific">Perilla frutescens var. hirtella</name>
    <name type="common">Perilla citriodora</name>
    <name type="synonym">Perilla setoyensis</name>
    <dbReference type="NCBI Taxonomy" id="608512"/>
    <lineage>
        <taxon>Eukaryota</taxon>
        <taxon>Viridiplantae</taxon>
        <taxon>Streptophyta</taxon>
        <taxon>Embryophyta</taxon>
        <taxon>Tracheophyta</taxon>
        <taxon>Spermatophyta</taxon>
        <taxon>Magnoliopsida</taxon>
        <taxon>eudicotyledons</taxon>
        <taxon>Gunneridae</taxon>
        <taxon>Pentapetalae</taxon>
        <taxon>asterids</taxon>
        <taxon>lamiids</taxon>
        <taxon>Lamiales</taxon>
        <taxon>Lamiaceae</taxon>
        <taxon>Nepetoideae</taxon>
        <taxon>Elsholtzieae</taxon>
        <taxon>Perilla</taxon>
    </lineage>
</organism>